<keyword evidence="2" id="KW-0378">Hydrolase</keyword>
<dbReference type="SUPFAM" id="SSF53474">
    <property type="entry name" value="alpha/beta-Hydrolases"/>
    <property type="match status" value="1"/>
</dbReference>
<dbReference type="InterPro" id="IPR013094">
    <property type="entry name" value="AB_hydrolase_3"/>
</dbReference>
<dbReference type="EMBL" id="JZYX01000023">
    <property type="protein sequence ID" value="KJN26448.1"/>
    <property type="molecule type" value="Genomic_DNA"/>
</dbReference>
<proteinExistence type="inferred from homology"/>
<comment type="similarity">
    <text evidence="1">Belongs to the 'GDXG' lipolytic enzyme family.</text>
</comment>
<dbReference type="OrthoDB" id="9806180at2"/>
<comment type="caution">
    <text evidence="4">The sequence shown here is derived from an EMBL/GenBank/DDBJ whole genome shotgun (WGS) entry which is preliminary data.</text>
</comment>
<sequence length="305" mass="33955">MALENGIAQLVKDFIDAGKPSSRDQNIDDRRKGYIACTVLAGETETRVQIETRVIDDLTFQVYSPLNAPETLPGALYYHGGCFVSGGFATHDKQLRQLAFYGNCRVIAVQYRLAPEHTFPAAHDDAERAAALVWQNADVFGVNKNRITLCGDSAGGHLALVTALRIKTKGLWNPAQLILIYPMLDATASFESYTLNGTDYVITRDTLLSGYEMYLADTSRQHPEASPLWRDDFNGLPPVHIITAEYDPLCDEGEMLYRHLTEQGVKCTAQRWQGVIHGFFQLGGISPSARDVMRDIAWRISSARR</sequence>
<protein>
    <submittedName>
        <fullName evidence="4">Lipase</fullName>
    </submittedName>
</protein>
<evidence type="ECO:0000313" key="5">
    <source>
        <dbReference type="Proteomes" id="UP000033352"/>
    </source>
</evidence>
<dbReference type="PANTHER" id="PTHR48081">
    <property type="entry name" value="AB HYDROLASE SUPERFAMILY PROTEIN C4A8.06C"/>
    <property type="match status" value="1"/>
</dbReference>
<feature type="domain" description="Alpha/beta hydrolase fold-3" evidence="3">
    <location>
        <begin position="76"/>
        <end position="280"/>
    </location>
</feature>
<dbReference type="PATRIC" id="fig|1619248.3.peg.1656"/>
<organism evidence="4 5">
    <name type="scientific">Enterobacter sichuanensis</name>
    <dbReference type="NCBI Taxonomy" id="2071710"/>
    <lineage>
        <taxon>Bacteria</taxon>
        <taxon>Pseudomonadati</taxon>
        <taxon>Pseudomonadota</taxon>
        <taxon>Gammaproteobacteria</taxon>
        <taxon>Enterobacterales</taxon>
        <taxon>Enterobacteriaceae</taxon>
        <taxon>Enterobacter</taxon>
        <taxon>Enterobacter cloacae complex</taxon>
    </lineage>
</organism>
<dbReference type="AlphaFoldDB" id="A0A0F1AXL3"/>
<accession>A0A0F1AXL3</accession>
<gene>
    <name evidence="4" type="ORF">SS37_12240</name>
</gene>
<dbReference type="InterPro" id="IPR050300">
    <property type="entry name" value="GDXG_lipolytic_enzyme"/>
</dbReference>
<dbReference type="Gene3D" id="3.40.50.1820">
    <property type="entry name" value="alpha/beta hydrolase"/>
    <property type="match status" value="1"/>
</dbReference>
<evidence type="ECO:0000259" key="3">
    <source>
        <dbReference type="Pfam" id="PF07859"/>
    </source>
</evidence>
<reference evidence="4 5" key="1">
    <citation type="submission" date="2015-03" db="EMBL/GenBank/DDBJ databases">
        <authorList>
            <person name="McCorrison J."/>
            <person name="Sanka R."/>
            <person name="Adams M."/>
            <person name="Brinkac L."/>
            <person name="Nierman W."/>
            <person name="Sutton G."/>
            <person name="Nelson K."/>
            <person name="Kiedrowski L."/>
            <person name="Guerrero D."/>
            <person name="Bonomo R."/>
        </authorList>
    </citation>
    <scope>NUCLEOTIDE SEQUENCE [LARGE SCALE GENOMIC DNA]</scope>
    <source>
        <strain evidence="4 5">35699</strain>
    </source>
</reference>
<dbReference type="GO" id="GO:0016787">
    <property type="term" value="F:hydrolase activity"/>
    <property type="evidence" value="ECO:0007669"/>
    <property type="project" value="UniProtKB-KW"/>
</dbReference>
<name>A0A0F1AXL3_9ENTR</name>
<dbReference type="FunFam" id="3.40.50.1820:FF:000089">
    <property type="entry name" value="Alpha/beta hydrolase"/>
    <property type="match status" value="1"/>
</dbReference>
<dbReference type="RefSeq" id="WP_045285694.1">
    <property type="nucleotide sequence ID" value="NZ_JZYX01000023.1"/>
</dbReference>
<evidence type="ECO:0000313" key="4">
    <source>
        <dbReference type="EMBL" id="KJN26448.1"/>
    </source>
</evidence>
<evidence type="ECO:0000256" key="2">
    <source>
        <dbReference type="ARBA" id="ARBA00022801"/>
    </source>
</evidence>
<dbReference type="InterPro" id="IPR029058">
    <property type="entry name" value="AB_hydrolase_fold"/>
</dbReference>
<dbReference type="Pfam" id="PF07859">
    <property type="entry name" value="Abhydrolase_3"/>
    <property type="match status" value="1"/>
</dbReference>
<evidence type="ECO:0000256" key="1">
    <source>
        <dbReference type="ARBA" id="ARBA00010515"/>
    </source>
</evidence>
<dbReference type="PANTHER" id="PTHR48081:SF8">
    <property type="entry name" value="ALPHA_BETA HYDROLASE FOLD-3 DOMAIN-CONTAINING PROTEIN-RELATED"/>
    <property type="match status" value="1"/>
</dbReference>
<dbReference type="Proteomes" id="UP000033352">
    <property type="component" value="Unassembled WGS sequence"/>
</dbReference>